<evidence type="ECO:0000256" key="2">
    <source>
        <dbReference type="SAM" id="MobiDB-lite"/>
    </source>
</evidence>
<keyword evidence="4" id="KW-1185">Reference proteome</keyword>
<dbReference type="InterPro" id="IPR004252">
    <property type="entry name" value="Probable_transposase_24"/>
</dbReference>
<keyword evidence="1" id="KW-0175">Coiled coil</keyword>
<evidence type="ECO:0000313" key="4">
    <source>
        <dbReference type="Proteomes" id="UP001177003"/>
    </source>
</evidence>
<dbReference type="Pfam" id="PF03004">
    <property type="entry name" value="Transposase_24"/>
    <property type="match status" value="1"/>
</dbReference>
<dbReference type="Proteomes" id="UP001177003">
    <property type="component" value="Chromosome 4"/>
</dbReference>
<evidence type="ECO:0000313" key="3">
    <source>
        <dbReference type="EMBL" id="CAI9281869.1"/>
    </source>
</evidence>
<dbReference type="EMBL" id="OX465080">
    <property type="protein sequence ID" value="CAI9281869.1"/>
    <property type="molecule type" value="Genomic_DNA"/>
</dbReference>
<accession>A0AA35YXK3</accession>
<feature type="coiled-coil region" evidence="1">
    <location>
        <begin position="375"/>
        <end position="409"/>
    </location>
</feature>
<feature type="region of interest" description="Disordered" evidence="2">
    <location>
        <begin position="1"/>
        <end position="22"/>
    </location>
</feature>
<feature type="region of interest" description="Disordered" evidence="2">
    <location>
        <begin position="239"/>
        <end position="268"/>
    </location>
</feature>
<gene>
    <name evidence="3" type="ORF">LSALG_LOCUS21540</name>
</gene>
<feature type="region of interest" description="Disordered" evidence="2">
    <location>
        <begin position="89"/>
        <end position="111"/>
    </location>
</feature>
<evidence type="ECO:0000256" key="1">
    <source>
        <dbReference type="SAM" id="Coils"/>
    </source>
</evidence>
<organism evidence="3 4">
    <name type="scientific">Lactuca saligna</name>
    <name type="common">Willowleaf lettuce</name>
    <dbReference type="NCBI Taxonomy" id="75948"/>
    <lineage>
        <taxon>Eukaryota</taxon>
        <taxon>Viridiplantae</taxon>
        <taxon>Streptophyta</taxon>
        <taxon>Embryophyta</taxon>
        <taxon>Tracheophyta</taxon>
        <taxon>Spermatophyta</taxon>
        <taxon>Magnoliopsida</taxon>
        <taxon>eudicotyledons</taxon>
        <taxon>Gunneridae</taxon>
        <taxon>Pentapetalae</taxon>
        <taxon>asterids</taxon>
        <taxon>campanulids</taxon>
        <taxon>Asterales</taxon>
        <taxon>Asteraceae</taxon>
        <taxon>Cichorioideae</taxon>
        <taxon>Cichorieae</taxon>
        <taxon>Lactucinae</taxon>
        <taxon>Lactuca</taxon>
    </lineage>
</organism>
<name>A0AA35YXK3_LACSI</name>
<reference evidence="3" key="1">
    <citation type="submission" date="2023-04" db="EMBL/GenBank/DDBJ databases">
        <authorList>
            <person name="Vijverberg K."/>
            <person name="Xiong W."/>
            <person name="Schranz E."/>
        </authorList>
    </citation>
    <scope>NUCLEOTIDE SEQUENCE</scope>
</reference>
<proteinExistence type="predicted"/>
<protein>
    <submittedName>
        <fullName evidence="3">Uncharacterized protein</fullName>
    </submittedName>
</protein>
<sequence length="412" mass="46703">MEDNITEEMSPFPLKGHPTKPHKNMHRLLQRYTNEASALTMRQTTSTSPLFAHSSASAPLFSTLSSPSSTWAPLFSTLTTPSSTSTTFSYASSTTAPSSAPSSTAATSTPISTKQQDAQLEQCLQIKVQVNTLLPSGRCSSIIKKSFLDKVDENGYKWVNISEEIKHFYWEEFQKKCHWDVAVSDSVVKAAWEQKAKERYRQYIYDLSKRNPTREKPCHIEIQVWNAWNAICDSEDFKKKSEQNKKNRRKGVVGGKAPPTHNGGSTSHQQIAADMEEYTGKATSCYELFMFTHTKDHDGKTFQVEKDKEVHDLFVSRCADLALLGEEVPETELFYIAVGGHDRKKRVYGLGSYGKSIFHENSSQTCTSSDISFEKHHLETKIQKLEETIDQQRMELDDVRNMVNDMRNTNNQ</sequence>
<dbReference type="AlphaFoldDB" id="A0AA35YXK3"/>